<dbReference type="Gene3D" id="3.30.565.10">
    <property type="entry name" value="Histidine kinase-like ATPase, C-terminal domain"/>
    <property type="match status" value="1"/>
</dbReference>
<dbReference type="SUPFAM" id="SSF55874">
    <property type="entry name" value="ATPase domain of HSP90 chaperone/DNA topoisomerase II/histidine kinase"/>
    <property type="match status" value="1"/>
</dbReference>
<dbReference type="KEGG" id="acru:HHL28_07405"/>
<feature type="domain" description="Histidine kinase/HSP90-like ATPase" evidence="2">
    <location>
        <begin position="90"/>
        <end position="215"/>
    </location>
</feature>
<dbReference type="Proteomes" id="UP000501891">
    <property type="component" value="Chromosome"/>
</dbReference>
<keyword evidence="3" id="KW-0547">Nucleotide-binding</keyword>
<dbReference type="PANTHER" id="PTHR35526">
    <property type="entry name" value="ANTI-SIGMA-F FACTOR RSBW-RELATED"/>
    <property type="match status" value="1"/>
</dbReference>
<dbReference type="InterPro" id="IPR003594">
    <property type="entry name" value="HATPase_dom"/>
</dbReference>
<keyword evidence="1" id="KW-0418">Kinase</keyword>
<dbReference type="Pfam" id="PF13581">
    <property type="entry name" value="HATPase_c_2"/>
    <property type="match status" value="1"/>
</dbReference>
<reference evidence="3" key="1">
    <citation type="submission" date="2020-04" db="EMBL/GenBank/DDBJ databases">
        <title>A desert anoxygenic phototrophic bacterium fixes CO2 using RubisCO under aerobic conditions.</title>
        <authorList>
            <person name="Tang K."/>
        </authorList>
    </citation>
    <scope>NUCLEOTIDE SEQUENCE [LARGE SCALE GENOMIC DNA]</scope>
    <source>
        <strain evidence="3">MIMtkB3</strain>
    </source>
</reference>
<dbReference type="GO" id="GO:0004674">
    <property type="term" value="F:protein serine/threonine kinase activity"/>
    <property type="evidence" value="ECO:0007669"/>
    <property type="project" value="UniProtKB-KW"/>
</dbReference>
<keyword evidence="3" id="KW-0067">ATP-binding</keyword>
<dbReference type="GO" id="GO:0005524">
    <property type="term" value="F:ATP binding"/>
    <property type="evidence" value="ECO:0007669"/>
    <property type="project" value="UniProtKB-KW"/>
</dbReference>
<dbReference type="CDD" id="cd16936">
    <property type="entry name" value="HATPase_RsbW-like"/>
    <property type="match status" value="1"/>
</dbReference>
<keyword evidence="1" id="KW-0808">Transferase</keyword>
<gene>
    <name evidence="3" type="ORF">HHL28_07405</name>
</gene>
<evidence type="ECO:0000256" key="1">
    <source>
        <dbReference type="ARBA" id="ARBA00022527"/>
    </source>
</evidence>
<dbReference type="EMBL" id="CP051775">
    <property type="protein sequence ID" value="QJE72937.1"/>
    <property type="molecule type" value="Genomic_DNA"/>
</dbReference>
<accession>A0A858R6A8</accession>
<evidence type="ECO:0000313" key="4">
    <source>
        <dbReference type="Proteomes" id="UP000501891"/>
    </source>
</evidence>
<organism evidence="3 4">
    <name type="scientific">Aerophototrophica crusticola</name>
    <dbReference type="NCBI Taxonomy" id="1709002"/>
    <lineage>
        <taxon>Bacteria</taxon>
        <taxon>Pseudomonadati</taxon>
        <taxon>Pseudomonadota</taxon>
        <taxon>Alphaproteobacteria</taxon>
        <taxon>Rhodospirillales</taxon>
        <taxon>Rhodospirillaceae</taxon>
        <taxon>Aerophototrophica</taxon>
    </lineage>
</organism>
<evidence type="ECO:0000259" key="2">
    <source>
        <dbReference type="Pfam" id="PF13581"/>
    </source>
</evidence>
<keyword evidence="1" id="KW-0723">Serine/threonine-protein kinase</keyword>
<proteinExistence type="predicted"/>
<keyword evidence="4" id="KW-1185">Reference proteome</keyword>
<dbReference type="InterPro" id="IPR036890">
    <property type="entry name" value="HATPase_C_sf"/>
</dbReference>
<evidence type="ECO:0000313" key="3">
    <source>
        <dbReference type="EMBL" id="QJE72937.1"/>
    </source>
</evidence>
<protein>
    <submittedName>
        <fullName evidence="3">ATP-binding protein</fullName>
    </submittedName>
</protein>
<dbReference type="PANTHER" id="PTHR35526:SF3">
    <property type="entry name" value="ANTI-SIGMA-F FACTOR RSBW"/>
    <property type="match status" value="1"/>
</dbReference>
<dbReference type="InterPro" id="IPR050267">
    <property type="entry name" value="Anti-sigma-factor_SerPK"/>
</dbReference>
<sequence length="217" mass="23253">MAQKLGLGIDGAETDSPPDLLLVGDTSADELRAALVRGIGVVVDADDPARADGVLPVLGRPNLIHLSLSTLRAFRLELAPLLCEALQCRGWIAGDRRPEVELCVHEAVSNAIVHGNLGIQHGPSEDPASFDRFYAEVRMRLADPVRAGRILRLDAVWDGAAVEVQVDDEGAGFQSGPQALPSSPAAKSGRGLHIMRELSDGVSFDRGGRTVRLRFRR</sequence>
<name>A0A858R6A8_9PROT</name>
<dbReference type="AlphaFoldDB" id="A0A858R6A8"/>